<gene>
    <name evidence="1" type="ORF">QAD02_016788</name>
</gene>
<proteinExistence type="predicted"/>
<evidence type="ECO:0000313" key="2">
    <source>
        <dbReference type="Proteomes" id="UP001239111"/>
    </source>
</evidence>
<sequence length="286" mass="32736">MVPYETRFVYIFANLIDSFTVSDSTKCREPSFDDPPICGPDHVSAEKYPYLALIFLNCRTYTLNTKFTAVIISSNYLIGVDPHQLFGKCDSYSVQIGADEQGRRGIMYETKLIVQEDKKKDSFEDYYYFPKLVLYRLIESIKFNLRAQPVGIAEKMPETGDKAIAVGFNNNETVSWPKIFLMECYVTSEKDAVDLKWRRNNLRKVSQGGSLTAVHPLYECKTPMSSALIVNDYLSGLIFNSDEVYNGADSHVYGSCDMPFVWADEYIDVAYHRDWIKEHVNNSSLN</sequence>
<keyword evidence="2" id="KW-1185">Reference proteome</keyword>
<comment type="caution">
    <text evidence="1">The sequence shown here is derived from an EMBL/GenBank/DDBJ whole genome shotgun (WGS) entry which is preliminary data.</text>
</comment>
<reference evidence="1" key="1">
    <citation type="submission" date="2023-04" db="EMBL/GenBank/DDBJ databases">
        <title>A chromosome-level genome assembly of the parasitoid wasp Eretmocerus hayati.</title>
        <authorList>
            <person name="Zhong Y."/>
            <person name="Liu S."/>
            <person name="Liu Y."/>
        </authorList>
    </citation>
    <scope>NUCLEOTIDE SEQUENCE</scope>
    <source>
        <strain evidence="1">ZJU_SS_LIU_2023</strain>
    </source>
</reference>
<name>A0ACC2PDB9_9HYME</name>
<protein>
    <submittedName>
        <fullName evidence="1">Uncharacterized protein</fullName>
    </submittedName>
</protein>
<evidence type="ECO:0000313" key="1">
    <source>
        <dbReference type="EMBL" id="KAJ8681001.1"/>
    </source>
</evidence>
<dbReference type="Proteomes" id="UP001239111">
    <property type="component" value="Chromosome 2"/>
</dbReference>
<organism evidence="1 2">
    <name type="scientific">Eretmocerus hayati</name>
    <dbReference type="NCBI Taxonomy" id="131215"/>
    <lineage>
        <taxon>Eukaryota</taxon>
        <taxon>Metazoa</taxon>
        <taxon>Ecdysozoa</taxon>
        <taxon>Arthropoda</taxon>
        <taxon>Hexapoda</taxon>
        <taxon>Insecta</taxon>
        <taxon>Pterygota</taxon>
        <taxon>Neoptera</taxon>
        <taxon>Endopterygota</taxon>
        <taxon>Hymenoptera</taxon>
        <taxon>Apocrita</taxon>
        <taxon>Proctotrupomorpha</taxon>
        <taxon>Chalcidoidea</taxon>
        <taxon>Aphelinidae</taxon>
        <taxon>Aphelininae</taxon>
        <taxon>Eretmocerus</taxon>
    </lineage>
</organism>
<dbReference type="EMBL" id="CM056742">
    <property type="protein sequence ID" value="KAJ8681001.1"/>
    <property type="molecule type" value="Genomic_DNA"/>
</dbReference>
<accession>A0ACC2PDB9</accession>